<reference evidence="1 2" key="1">
    <citation type="journal article" date="2023" name="PLoS ONE">
        <title>Cytospora paraplurivora sp. nov. isolated from orchards with fruit tree decline syndrome in Ontario, Canada.</title>
        <authorList>
            <person name="Ilyukhin E."/>
            <person name="Nguyen H.D.T."/>
            <person name="Castle A.J."/>
            <person name="Ellouze W."/>
        </authorList>
    </citation>
    <scope>NUCLEOTIDE SEQUENCE [LARGE SCALE GENOMIC DNA]</scope>
    <source>
        <strain evidence="1 2">FDS-564</strain>
    </source>
</reference>
<name>A0AAN9U5J3_9PEZI</name>
<dbReference type="Proteomes" id="UP001320245">
    <property type="component" value="Unassembled WGS sequence"/>
</dbReference>
<comment type="caution">
    <text evidence="1">The sequence shown here is derived from an EMBL/GenBank/DDBJ whole genome shotgun (WGS) entry which is preliminary data.</text>
</comment>
<evidence type="ECO:0000313" key="2">
    <source>
        <dbReference type="Proteomes" id="UP001320245"/>
    </source>
</evidence>
<keyword evidence="2" id="KW-1185">Reference proteome</keyword>
<evidence type="ECO:0000313" key="1">
    <source>
        <dbReference type="EMBL" id="KAK7738396.1"/>
    </source>
</evidence>
<dbReference type="EMBL" id="JAJSPL020000026">
    <property type="protein sequence ID" value="KAK7738396.1"/>
    <property type="molecule type" value="Genomic_DNA"/>
</dbReference>
<gene>
    <name evidence="1" type="ORF">SLS53_006211</name>
</gene>
<proteinExistence type="predicted"/>
<dbReference type="AlphaFoldDB" id="A0AAN9U5J3"/>
<protein>
    <submittedName>
        <fullName evidence="1">Uncharacterized protein</fullName>
    </submittedName>
</protein>
<accession>A0AAN9U5J3</accession>
<organism evidence="1 2">
    <name type="scientific">Cytospora paraplurivora</name>
    <dbReference type="NCBI Taxonomy" id="2898453"/>
    <lineage>
        <taxon>Eukaryota</taxon>
        <taxon>Fungi</taxon>
        <taxon>Dikarya</taxon>
        <taxon>Ascomycota</taxon>
        <taxon>Pezizomycotina</taxon>
        <taxon>Sordariomycetes</taxon>
        <taxon>Sordariomycetidae</taxon>
        <taxon>Diaporthales</taxon>
        <taxon>Cytosporaceae</taxon>
        <taxon>Cytospora</taxon>
    </lineage>
</organism>
<sequence>MKMFEMLPKDGLTFKYFDTEKPNSLAILPGWEATDIMLALNRKYENPHKKDFDAEISLLFQKGTDYLKYRVSPEGLARFPGEIPSAACFWSVPKQETMFRDVHVATVYRFALKVMEARKVWIEAHDSEQILAQAPYHCDTARAVDRFDNLILSVGAFRNEIASNLTTLMTADSADQIGEDDIPGQVRLQVDAEDYSLFTIEEICTLQSSNDVGSVEDGSIEQVDGAENGQDDDMTDAGTDAYDAYLQKMQELDLENAENEEMMDIE</sequence>